<sequence length="188" mass="19622">MTLRAEVQDWRHRRHDRPLPSVRVEHGPTVAGAWLRVAAGVVATALVLLAASRTPLLPDLTLVGAGVLGAWSVARPGRVPAHVTVVTSALVLLGARSAPFDPAVLGLLPVALLTVRLGWWAEHVGWSARVEIAALRRTAGRDLTIVAVSLVAAAGAWAASGRAVGGLVVLGAVAVVVLAWWALPRWAS</sequence>
<feature type="transmembrane region" description="Helical" evidence="1">
    <location>
        <begin position="103"/>
        <end position="121"/>
    </location>
</feature>
<evidence type="ECO:0000256" key="1">
    <source>
        <dbReference type="SAM" id="Phobius"/>
    </source>
</evidence>
<reference evidence="2" key="2">
    <citation type="submission" date="2024-02" db="EMBL/GenBank/DDBJ databases">
        <authorList>
            <person name="Prathaban M."/>
            <person name="Mythili R."/>
            <person name="Sharmila Devi N."/>
            <person name="Sobanaa M."/>
            <person name="Prathiviraj R."/>
            <person name="Selvin J."/>
        </authorList>
    </citation>
    <scope>NUCLEOTIDE SEQUENCE</scope>
    <source>
        <strain evidence="2">MP1014</strain>
    </source>
</reference>
<dbReference type="Proteomes" id="UP001310387">
    <property type="component" value="Unassembled WGS sequence"/>
</dbReference>
<dbReference type="RefSeq" id="WP_332900548.1">
    <property type="nucleotide sequence ID" value="NZ_JBAGLP010000097.1"/>
</dbReference>
<reference evidence="2" key="1">
    <citation type="journal article" date="2024" name="Antonie Van Leeuwenhoek">
        <title>Isoptericola haloaureus sp. nov., a dimorphic actinobacterium isolated from mangrove sediments of southeast India, implicating biosaline agricultural significance through nitrogen fixation and salt tolerance genes.</title>
        <authorList>
            <person name="Prathaban M."/>
            <person name="Prathiviraj R."/>
            <person name="Ravichandran M."/>
            <person name="Natarajan S.D."/>
            <person name="Sobanaa M."/>
            <person name="Hari Krishna Kumar S."/>
            <person name="Chandrasekar V."/>
            <person name="Selvin J."/>
        </authorList>
    </citation>
    <scope>NUCLEOTIDE SEQUENCE</scope>
    <source>
        <strain evidence="2">MP1014</strain>
    </source>
</reference>
<name>A0ABU7Z2M8_9MICO</name>
<dbReference type="EMBL" id="JBAGLP010000097">
    <property type="protein sequence ID" value="MEG3613643.1"/>
    <property type="molecule type" value="Genomic_DNA"/>
</dbReference>
<feature type="transmembrane region" description="Helical" evidence="1">
    <location>
        <begin position="33"/>
        <end position="51"/>
    </location>
</feature>
<comment type="caution">
    <text evidence="2">The sequence shown here is derived from an EMBL/GenBank/DDBJ whole genome shotgun (WGS) entry which is preliminary data.</text>
</comment>
<feature type="transmembrane region" description="Helical" evidence="1">
    <location>
        <begin position="142"/>
        <end position="159"/>
    </location>
</feature>
<protein>
    <submittedName>
        <fullName evidence="2">Uncharacterized protein</fullName>
    </submittedName>
</protein>
<organism evidence="2 3">
    <name type="scientific">Isoptericola haloaureus</name>
    <dbReference type="NCBI Taxonomy" id="1542902"/>
    <lineage>
        <taxon>Bacteria</taxon>
        <taxon>Bacillati</taxon>
        <taxon>Actinomycetota</taxon>
        <taxon>Actinomycetes</taxon>
        <taxon>Micrococcales</taxon>
        <taxon>Promicromonosporaceae</taxon>
        <taxon>Isoptericola</taxon>
    </lineage>
</organism>
<keyword evidence="1" id="KW-1133">Transmembrane helix</keyword>
<evidence type="ECO:0000313" key="2">
    <source>
        <dbReference type="EMBL" id="MEG3613643.1"/>
    </source>
</evidence>
<accession>A0ABU7Z2M8</accession>
<keyword evidence="3" id="KW-1185">Reference proteome</keyword>
<keyword evidence="1" id="KW-0472">Membrane</keyword>
<evidence type="ECO:0000313" key="3">
    <source>
        <dbReference type="Proteomes" id="UP001310387"/>
    </source>
</evidence>
<proteinExistence type="predicted"/>
<feature type="transmembrane region" description="Helical" evidence="1">
    <location>
        <begin position="165"/>
        <end position="183"/>
    </location>
</feature>
<keyword evidence="1" id="KW-0812">Transmembrane</keyword>
<gene>
    <name evidence="2" type="ORF">V5O49_00740</name>
</gene>